<dbReference type="AlphaFoldDB" id="A0AAN9LME7"/>
<evidence type="ECO:0000313" key="1">
    <source>
        <dbReference type="EMBL" id="KAK7338785.1"/>
    </source>
</evidence>
<comment type="caution">
    <text evidence="1">The sequence shown here is derived from an EMBL/GenBank/DDBJ whole genome shotgun (WGS) entry which is preliminary data.</text>
</comment>
<dbReference type="EMBL" id="JAYMYQ010000004">
    <property type="protein sequence ID" value="KAK7338785.1"/>
    <property type="molecule type" value="Genomic_DNA"/>
</dbReference>
<keyword evidence="2" id="KW-1185">Reference proteome</keyword>
<accession>A0AAN9LME7</accession>
<organism evidence="1 2">
    <name type="scientific">Canavalia gladiata</name>
    <name type="common">Sword bean</name>
    <name type="synonym">Dolichos gladiatus</name>
    <dbReference type="NCBI Taxonomy" id="3824"/>
    <lineage>
        <taxon>Eukaryota</taxon>
        <taxon>Viridiplantae</taxon>
        <taxon>Streptophyta</taxon>
        <taxon>Embryophyta</taxon>
        <taxon>Tracheophyta</taxon>
        <taxon>Spermatophyta</taxon>
        <taxon>Magnoliopsida</taxon>
        <taxon>eudicotyledons</taxon>
        <taxon>Gunneridae</taxon>
        <taxon>Pentapetalae</taxon>
        <taxon>rosids</taxon>
        <taxon>fabids</taxon>
        <taxon>Fabales</taxon>
        <taxon>Fabaceae</taxon>
        <taxon>Papilionoideae</taxon>
        <taxon>50 kb inversion clade</taxon>
        <taxon>NPAAA clade</taxon>
        <taxon>indigoferoid/millettioid clade</taxon>
        <taxon>Phaseoleae</taxon>
        <taxon>Canavalia</taxon>
    </lineage>
</organism>
<sequence>MLCESRPYPKQLLYIANIPASQGWVLKQHSKVCTGAEVATEITPKVKHIGPQKALVRKRKSSHPCTSSFNCSPTEPRALHLRLLQGTLAKDVVRGGCEDVHSVFGVTMNERRLEK</sequence>
<dbReference type="Proteomes" id="UP001367508">
    <property type="component" value="Unassembled WGS sequence"/>
</dbReference>
<proteinExistence type="predicted"/>
<protein>
    <submittedName>
        <fullName evidence="1">Uncharacterized protein</fullName>
    </submittedName>
</protein>
<evidence type="ECO:0000313" key="2">
    <source>
        <dbReference type="Proteomes" id="UP001367508"/>
    </source>
</evidence>
<reference evidence="1 2" key="1">
    <citation type="submission" date="2024-01" db="EMBL/GenBank/DDBJ databases">
        <title>The genomes of 5 underutilized Papilionoideae crops provide insights into root nodulation and disease resistanc.</title>
        <authorList>
            <person name="Jiang F."/>
        </authorList>
    </citation>
    <scope>NUCLEOTIDE SEQUENCE [LARGE SCALE GENOMIC DNA]</scope>
    <source>
        <strain evidence="1">LVBAO_FW01</strain>
        <tissue evidence="1">Leaves</tissue>
    </source>
</reference>
<name>A0AAN9LME7_CANGL</name>
<gene>
    <name evidence="1" type="ORF">VNO77_19416</name>
</gene>